<dbReference type="PROSITE" id="PS00893">
    <property type="entry name" value="NUDIX_BOX"/>
    <property type="match status" value="1"/>
</dbReference>
<dbReference type="PANTHER" id="PTHR43046:SF2">
    <property type="entry name" value="8-OXO-DGTP DIPHOSPHATASE-RELATED"/>
    <property type="match status" value="1"/>
</dbReference>
<comment type="similarity">
    <text evidence="3">Belongs to the Nudix hydrolase family.</text>
</comment>
<dbReference type="AlphaFoldDB" id="A0A1I4BEA0"/>
<keyword evidence="6" id="KW-1185">Reference proteome</keyword>
<dbReference type="InterPro" id="IPR000086">
    <property type="entry name" value="NUDIX_hydrolase_dom"/>
</dbReference>
<dbReference type="Pfam" id="PF00293">
    <property type="entry name" value="NUDIX"/>
    <property type="match status" value="1"/>
</dbReference>
<evidence type="ECO:0000256" key="2">
    <source>
        <dbReference type="ARBA" id="ARBA00022801"/>
    </source>
</evidence>
<dbReference type="InterPro" id="IPR020476">
    <property type="entry name" value="Nudix_hydrolase"/>
</dbReference>
<dbReference type="PROSITE" id="PS51462">
    <property type="entry name" value="NUDIX"/>
    <property type="match status" value="1"/>
</dbReference>
<dbReference type="Gene3D" id="3.90.79.10">
    <property type="entry name" value="Nucleoside Triphosphate Pyrophosphohydrolase"/>
    <property type="match status" value="1"/>
</dbReference>
<evidence type="ECO:0000256" key="3">
    <source>
        <dbReference type="RuleBase" id="RU003476"/>
    </source>
</evidence>
<dbReference type="SUPFAM" id="SSF55811">
    <property type="entry name" value="Nudix"/>
    <property type="match status" value="1"/>
</dbReference>
<keyword evidence="2 3" id="KW-0378">Hydrolase</keyword>
<dbReference type="Proteomes" id="UP000198915">
    <property type="component" value="Unassembled WGS sequence"/>
</dbReference>
<dbReference type="PRINTS" id="PR00502">
    <property type="entry name" value="NUDIXFAMILY"/>
</dbReference>
<evidence type="ECO:0000313" key="5">
    <source>
        <dbReference type="EMBL" id="SFK67134.1"/>
    </source>
</evidence>
<dbReference type="GO" id="GO:0016787">
    <property type="term" value="F:hydrolase activity"/>
    <property type="evidence" value="ECO:0007669"/>
    <property type="project" value="UniProtKB-KW"/>
</dbReference>
<dbReference type="InterPro" id="IPR020084">
    <property type="entry name" value="NUDIX_hydrolase_CS"/>
</dbReference>
<feature type="domain" description="Nudix hydrolase" evidence="4">
    <location>
        <begin position="6"/>
        <end position="134"/>
    </location>
</feature>
<organism evidence="5 6">
    <name type="scientific">Brevibacillus centrosporus</name>
    <dbReference type="NCBI Taxonomy" id="54910"/>
    <lineage>
        <taxon>Bacteria</taxon>
        <taxon>Bacillati</taxon>
        <taxon>Bacillota</taxon>
        <taxon>Bacilli</taxon>
        <taxon>Bacillales</taxon>
        <taxon>Paenibacillaceae</taxon>
        <taxon>Brevibacillus</taxon>
    </lineage>
</organism>
<protein>
    <submittedName>
        <fullName evidence="5">ADP-ribose pyrophosphatase YjhB, NUDIX family</fullName>
    </submittedName>
</protein>
<sequence>MGHNPLIVPSIRAIICDETGKVLFTKGNGRWGMPAGSIELGESIYETLQREVKEETGLEVVSATLIAIYSGKPMVENSYHDKYQLFEFLFKVDSWEGELLSKTDETTDAEFFAIDARPVARNGFWGEHFTEVFEDYQNYKGTLILK</sequence>
<accession>A0A1I4BEA0</accession>
<dbReference type="STRING" id="1884381.SAMN05518846_11793"/>
<gene>
    <name evidence="5" type="ORF">SAMN05518846_11793</name>
</gene>
<name>A0A1I4BEA0_9BACL</name>
<dbReference type="PANTHER" id="PTHR43046">
    <property type="entry name" value="GDP-MANNOSE MANNOSYL HYDROLASE"/>
    <property type="match status" value="1"/>
</dbReference>
<evidence type="ECO:0000313" key="6">
    <source>
        <dbReference type="Proteomes" id="UP000198915"/>
    </source>
</evidence>
<evidence type="ECO:0000256" key="1">
    <source>
        <dbReference type="ARBA" id="ARBA00001946"/>
    </source>
</evidence>
<evidence type="ECO:0000259" key="4">
    <source>
        <dbReference type="PROSITE" id="PS51462"/>
    </source>
</evidence>
<proteinExistence type="inferred from homology"/>
<reference evidence="6" key="1">
    <citation type="submission" date="2016-10" db="EMBL/GenBank/DDBJ databases">
        <authorList>
            <person name="Varghese N."/>
            <person name="Submissions S."/>
        </authorList>
    </citation>
    <scope>NUCLEOTIDE SEQUENCE [LARGE SCALE GENOMIC DNA]</scope>
    <source>
        <strain evidence="6">OK042</strain>
    </source>
</reference>
<comment type="cofactor">
    <cofactor evidence="1">
        <name>Mg(2+)</name>
        <dbReference type="ChEBI" id="CHEBI:18420"/>
    </cofactor>
</comment>
<dbReference type="InterPro" id="IPR015797">
    <property type="entry name" value="NUDIX_hydrolase-like_dom_sf"/>
</dbReference>
<dbReference type="EMBL" id="FORT01000017">
    <property type="protein sequence ID" value="SFK67134.1"/>
    <property type="molecule type" value="Genomic_DNA"/>
</dbReference>